<dbReference type="PIRSF" id="PIRSF028177">
    <property type="entry name" value="Polyketide_synth_Omtfrase_TcmP"/>
    <property type="match status" value="1"/>
</dbReference>
<dbReference type="InterPro" id="IPR007213">
    <property type="entry name" value="Ppm1/Ppm2/Tcmp"/>
</dbReference>
<proteinExistence type="predicted"/>
<dbReference type="Proteomes" id="UP000503251">
    <property type="component" value="Chromosome"/>
</dbReference>
<gene>
    <name evidence="3" type="ORF">E8L03_08670</name>
</gene>
<dbReference type="Gene3D" id="3.40.50.150">
    <property type="entry name" value="Vaccinia Virus protein VP39"/>
    <property type="match status" value="1"/>
</dbReference>
<dbReference type="PANTHER" id="PTHR43619">
    <property type="entry name" value="S-ADENOSYL-L-METHIONINE-DEPENDENT METHYLTRANSFERASE YKTD-RELATED"/>
    <property type="match status" value="1"/>
</dbReference>
<dbReference type="GO" id="GO:0032259">
    <property type="term" value="P:methylation"/>
    <property type="evidence" value="ECO:0007669"/>
    <property type="project" value="UniProtKB-KW"/>
</dbReference>
<keyword evidence="4" id="KW-1185">Reference proteome</keyword>
<dbReference type="SUPFAM" id="SSF53335">
    <property type="entry name" value="S-adenosyl-L-methionine-dependent methyltransferases"/>
    <property type="match status" value="1"/>
</dbReference>
<name>A0ABX6NEI6_9BACT</name>
<dbReference type="RefSeq" id="WP_171267116.1">
    <property type="nucleotide sequence ID" value="NZ_CP039543.1"/>
</dbReference>
<keyword evidence="2" id="KW-0808">Transferase</keyword>
<evidence type="ECO:0000313" key="3">
    <source>
        <dbReference type="EMBL" id="QJT08998.1"/>
    </source>
</evidence>
<dbReference type="InterPro" id="IPR016874">
    <property type="entry name" value="TcmP-like"/>
</dbReference>
<dbReference type="Pfam" id="PF04072">
    <property type="entry name" value="LCM"/>
    <property type="match status" value="1"/>
</dbReference>
<dbReference type="GO" id="GO:0008168">
    <property type="term" value="F:methyltransferase activity"/>
    <property type="evidence" value="ECO:0007669"/>
    <property type="project" value="UniProtKB-KW"/>
</dbReference>
<keyword evidence="1 3" id="KW-0489">Methyltransferase</keyword>
<sequence length="268" mass="31377">MNQQLHGVSETMLIPLWARAEETRRKHPIIRDEKAVTIVQGMDYDFGKFRNAWLTQVGVSVRSMLLDDAAERFLRLRKNVVVINLGAGLDTRFERLNCEAVAHWYDVDVPEGIALRRRYFSEGPNNTFIAASMFDKSWLDAVEDSGEHVLIIAEGLLMYFTEDELKPLFRRLAERFPHAEMLIELLPPFLVGKGKKHESVSKVGDAPEFKWSPRKTRDLETWHNAIQFVEEWNLYDYHKGRWKWFGYLGRMPVLRPRLACRIARLRFS</sequence>
<dbReference type="EMBL" id="CP039543">
    <property type="protein sequence ID" value="QJT08998.1"/>
    <property type="molecule type" value="Genomic_DNA"/>
</dbReference>
<reference evidence="3 4" key="1">
    <citation type="submission" date="2019-04" db="EMBL/GenBank/DDBJ databases">
        <title>Isolation and culture of sulfate reducing bacteria from the cold seep of the South China Sea.</title>
        <authorList>
            <person name="Sun C."/>
            <person name="Liu R."/>
        </authorList>
    </citation>
    <scope>NUCLEOTIDE SEQUENCE [LARGE SCALE GENOMIC DNA]</scope>
    <source>
        <strain evidence="3 4">CS1</strain>
    </source>
</reference>
<organism evidence="3 4">
    <name type="scientific">Oceanidesulfovibrio marinus</name>
    <dbReference type="NCBI Taxonomy" id="370038"/>
    <lineage>
        <taxon>Bacteria</taxon>
        <taxon>Pseudomonadati</taxon>
        <taxon>Thermodesulfobacteriota</taxon>
        <taxon>Desulfovibrionia</taxon>
        <taxon>Desulfovibrionales</taxon>
        <taxon>Desulfovibrionaceae</taxon>
        <taxon>Oceanidesulfovibrio</taxon>
    </lineage>
</organism>
<dbReference type="PANTHER" id="PTHR43619:SF2">
    <property type="entry name" value="S-ADENOSYL-L-METHIONINE-DEPENDENT METHYLTRANSFERASES SUPERFAMILY PROTEIN"/>
    <property type="match status" value="1"/>
</dbReference>
<evidence type="ECO:0000256" key="2">
    <source>
        <dbReference type="ARBA" id="ARBA00022679"/>
    </source>
</evidence>
<evidence type="ECO:0000313" key="4">
    <source>
        <dbReference type="Proteomes" id="UP000503251"/>
    </source>
</evidence>
<accession>A0ABX6NEI6</accession>
<dbReference type="InterPro" id="IPR029063">
    <property type="entry name" value="SAM-dependent_MTases_sf"/>
</dbReference>
<evidence type="ECO:0000256" key="1">
    <source>
        <dbReference type="ARBA" id="ARBA00022603"/>
    </source>
</evidence>
<protein>
    <submittedName>
        <fullName evidence="3">Class I SAM-dependent methyltransferase</fullName>
    </submittedName>
</protein>